<sequence length="149" mass="17127">MNIPDCSIYSLRIRTGQTYFGSATRNPGESATQLRVPIKGYRMMATYPFGQQQWPIPRKSALMYVSPSLPIYWGSRTRRPEEKENTAHREDAKILLLSLVHFYLFIYFPQADGRSISSPQKKADRRSKLSRPCGWESGTGTPRKTFLFS</sequence>
<evidence type="ECO:0000313" key="2">
    <source>
        <dbReference type="EMBL" id="GBN61451.1"/>
    </source>
</evidence>
<feature type="compositionally biased region" description="Polar residues" evidence="1">
    <location>
        <begin position="138"/>
        <end position="149"/>
    </location>
</feature>
<name>A0A4Y2QDK8_ARAVE</name>
<dbReference type="EMBL" id="BGPR01013623">
    <property type="protein sequence ID" value="GBN61451.1"/>
    <property type="molecule type" value="Genomic_DNA"/>
</dbReference>
<reference evidence="2 4" key="1">
    <citation type="journal article" date="2019" name="Sci. Rep.">
        <title>Orb-weaving spider Araneus ventricosus genome elucidates the spidroin gene catalogue.</title>
        <authorList>
            <person name="Kono N."/>
            <person name="Nakamura H."/>
            <person name="Ohtoshi R."/>
            <person name="Moran D.A.P."/>
            <person name="Shinohara A."/>
            <person name="Yoshida Y."/>
            <person name="Fujiwara M."/>
            <person name="Mori M."/>
            <person name="Tomita M."/>
            <person name="Arakawa K."/>
        </authorList>
    </citation>
    <scope>NUCLEOTIDE SEQUENCE [LARGE SCALE GENOMIC DNA]</scope>
</reference>
<feature type="region of interest" description="Disordered" evidence="1">
    <location>
        <begin position="115"/>
        <end position="149"/>
    </location>
</feature>
<protein>
    <submittedName>
        <fullName evidence="2">Uncharacterized protein</fullName>
    </submittedName>
</protein>
<dbReference type="Proteomes" id="UP000499080">
    <property type="component" value="Unassembled WGS sequence"/>
</dbReference>
<comment type="caution">
    <text evidence="2">The sequence shown here is derived from an EMBL/GenBank/DDBJ whole genome shotgun (WGS) entry which is preliminary data.</text>
</comment>
<organism evidence="2 4">
    <name type="scientific">Araneus ventricosus</name>
    <name type="common">Orbweaver spider</name>
    <name type="synonym">Epeira ventricosa</name>
    <dbReference type="NCBI Taxonomy" id="182803"/>
    <lineage>
        <taxon>Eukaryota</taxon>
        <taxon>Metazoa</taxon>
        <taxon>Ecdysozoa</taxon>
        <taxon>Arthropoda</taxon>
        <taxon>Chelicerata</taxon>
        <taxon>Arachnida</taxon>
        <taxon>Araneae</taxon>
        <taxon>Araneomorphae</taxon>
        <taxon>Entelegynae</taxon>
        <taxon>Araneoidea</taxon>
        <taxon>Araneidae</taxon>
        <taxon>Araneus</taxon>
    </lineage>
</organism>
<dbReference type="EMBL" id="BGPR01013638">
    <property type="protein sequence ID" value="GBN61527.1"/>
    <property type="molecule type" value="Genomic_DNA"/>
</dbReference>
<accession>A0A4Y2QDK8</accession>
<gene>
    <name evidence="3" type="ORF">AVEN_201466_1</name>
    <name evidence="2" type="ORF">AVEN_29930_1</name>
</gene>
<dbReference type="AlphaFoldDB" id="A0A4Y2QDK8"/>
<evidence type="ECO:0000256" key="1">
    <source>
        <dbReference type="SAM" id="MobiDB-lite"/>
    </source>
</evidence>
<evidence type="ECO:0000313" key="4">
    <source>
        <dbReference type="Proteomes" id="UP000499080"/>
    </source>
</evidence>
<evidence type="ECO:0000313" key="3">
    <source>
        <dbReference type="EMBL" id="GBN61527.1"/>
    </source>
</evidence>
<keyword evidence="4" id="KW-1185">Reference proteome</keyword>
<proteinExistence type="predicted"/>